<dbReference type="InterPro" id="IPR000917">
    <property type="entry name" value="Sulfatase_N"/>
</dbReference>
<dbReference type="Pfam" id="PF00884">
    <property type="entry name" value="Sulfatase"/>
    <property type="match status" value="1"/>
</dbReference>
<keyword evidence="6 8" id="KW-1133">Transmembrane helix</keyword>
<evidence type="ECO:0000256" key="6">
    <source>
        <dbReference type="ARBA" id="ARBA00022989"/>
    </source>
</evidence>
<evidence type="ECO:0000256" key="3">
    <source>
        <dbReference type="ARBA" id="ARBA00022519"/>
    </source>
</evidence>
<evidence type="ECO:0000313" key="12">
    <source>
        <dbReference type="Proteomes" id="UP001149719"/>
    </source>
</evidence>
<evidence type="ECO:0000259" key="10">
    <source>
        <dbReference type="Pfam" id="PF08019"/>
    </source>
</evidence>
<keyword evidence="4 11" id="KW-0808">Transferase</keyword>
<dbReference type="SUPFAM" id="SSF53649">
    <property type="entry name" value="Alkaline phosphatase-like"/>
    <property type="match status" value="1"/>
</dbReference>
<proteinExistence type="predicted"/>
<feature type="domain" description="Phosphoethanolamine transferase N-terminal" evidence="10">
    <location>
        <begin position="57"/>
        <end position="206"/>
    </location>
</feature>
<name>A0ABT4JRK6_9GAMM</name>
<dbReference type="InterPro" id="IPR058130">
    <property type="entry name" value="PEA_transf_C"/>
</dbReference>
<reference evidence="11" key="1">
    <citation type="submission" date="2022-12" db="EMBL/GenBank/DDBJ databases">
        <title>Marinomonas 15G1-11 sp. nov, isolated from marine algae.</title>
        <authorList>
            <person name="Butt M."/>
            <person name="Choi D.G."/>
            <person name="Kim J.M."/>
            <person name="Lee J.K."/>
            <person name="Baek J.H."/>
            <person name="Jeon C.O."/>
        </authorList>
    </citation>
    <scope>NUCLEOTIDE SEQUENCE</scope>
    <source>
        <strain evidence="11">15G1-11</strain>
    </source>
</reference>
<dbReference type="PANTHER" id="PTHR30443">
    <property type="entry name" value="INNER MEMBRANE PROTEIN"/>
    <property type="match status" value="1"/>
</dbReference>
<dbReference type="InterPro" id="IPR040423">
    <property type="entry name" value="PEA_transferase"/>
</dbReference>
<feature type="transmembrane region" description="Helical" evidence="8">
    <location>
        <begin position="12"/>
        <end position="35"/>
    </location>
</feature>
<feature type="transmembrane region" description="Helical" evidence="8">
    <location>
        <begin position="47"/>
        <end position="72"/>
    </location>
</feature>
<dbReference type="EMBL" id="JAPUBN010000011">
    <property type="protein sequence ID" value="MCZ2721011.1"/>
    <property type="molecule type" value="Genomic_DNA"/>
</dbReference>
<evidence type="ECO:0000256" key="5">
    <source>
        <dbReference type="ARBA" id="ARBA00022692"/>
    </source>
</evidence>
<evidence type="ECO:0000259" key="9">
    <source>
        <dbReference type="Pfam" id="PF00884"/>
    </source>
</evidence>
<keyword evidence="2" id="KW-1003">Cell membrane</keyword>
<feature type="transmembrane region" description="Helical" evidence="8">
    <location>
        <begin position="119"/>
        <end position="143"/>
    </location>
</feature>
<evidence type="ECO:0000256" key="1">
    <source>
        <dbReference type="ARBA" id="ARBA00004429"/>
    </source>
</evidence>
<feature type="transmembrane region" description="Helical" evidence="8">
    <location>
        <begin position="155"/>
        <end position="174"/>
    </location>
</feature>
<comment type="subcellular location">
    <subcellularLocation>
        <location evidence="1">Cell inner membrane</location>
        <topology evidence="1">Multi-pass membrane protein</topology>
    </subcellularLocation>
</comment>
<dbReference type="Gene3D" id="3.40.720.10">
    <property type="entry name" value="Alkaline Phosphatase, subunit A"/>
    <property type="match status" value="1"/>
</dbReference>
<accession>A0ABT4JRK6</accession>
<gene>
    <name evidence="11" type="ORF">O1D97_04945</name>
</gene>
<evidence type="ECO:0000256" key="7">
    <source>
        <dbReference type="ARBA" id="ARBA00023136"/>
    </source>
</evidence>
<keyword evidence="12" id="KW-1185">Reference proteome</keyword>
<dbReference type="NCBIfam" id="NF028537">
    <property type="entry name" value="P_eth_NH2_trans"/>
    <property type="match status" value="1"/>
</dbReference>
<comment type="caution">
    <text evidence="11">The sequence shown here is derived from an EMBL/GenBank/DDBJ whole genome shotgun (WGS) entry which is preliminary data.</text>
</comment>
<dbReference type="GO" id="GO:0016740">
    <property type="term" value="F:transferase activity"/>
    <property type="evidence" value="ECO:0007669"/>
    <property type="project" value="UniProtKB-KW"/>
</dbReference>
<keyword evidence="7 8" id="KW-0472">Membrane</keyword>
<dbReference type="Pfam" id="PF08019">
    <property type="entry name" value="EptA_B_N"/>
    <property type="match status" value="1"/>
</dbReference>
<organism evidence="11 12">
    <name type="scientific">Marinomonas phaeophyticola</name>
    <dbReference type="NCBI Taxonomy" id="3004091"/>
    <lineage>
        <taxon>Bacteria</taxon>
        <taxon>Pseudomonadati</taxon>
        <taxon>Pseudomonadota</taxon>
        <taxon>Gammaproteobacteria</taxon>
        <taxon>Oceanospirillales</taxon>
        <taxon>Oceanospirillaceae</taxon>
        <taxon>Marinomonas</taxon>
    </lineage>
</organism>
<dbReference type="CDD" id="cd16017">
    <property type="entry name" value="LptA"/>
    <property type="match status" value="1"/>
</dbReference>
<protein>
    <submittedName>
        <fullName evidence="11">Phosphoethanolamine--lipid A transferase</fullName>
    </submittedName>
</protein>
<evidence type="ECO:0000256" key="4">
    <source>
        <dbReference type="ARBA" id="ARBA00022679"/>
    </source>
</evidence>
<feature type="transmembrane region" description="Helical" evidence="8">
    <location>
        <begin position="79"/>
        <end position="99"/>
    </location>
</feature>
<dbReference type="RefSeq" id="WP_269123350.1">
    <property type="nucleotide sequence ID" value="NZ_JAPUBN010000011.1"/>
</dbReference>
<dbReference type="Proteomes" id="UP001149719">
    <property type="component" value="Unassembled WGS sequence"/>
</dbReference>
<feature type="domain" description="Sulfatase N-terminal" evidence="9">
    <location>
        <begin position="238"/>
        <end position="519"/>
    </location>
</feature>
<evidence type="ECO:0000256" key="8">
    <source>
        <dbReference type="SAM" id="Phobius"/>
    </source>
</evidence>
<evidence type="ECO:0000313" key="11">
    <source>
        <dbReference type="EMBL" id="MCZ2721011.1"/>
    </source>
</evidence>
<dbReference type="InterPro" id="IPR017850">
    <property type="entry name" value="Alkaline_phosphatase_core_sf"/>
</dbReference>
<dbReference type="InterPro" id="IPR012549">
    <property type="entry name" value="EptA-like_N"/>
</dbReference>
<sequence>MISLIALPKLNFPRYVIILVVALFIAITANGAFFSKVTTLYPVSDNVGFMAALSMLLFALLVLLMTLLSLVIPVKIVSISFIFIATLSAYFTDTFGTVIDSDMIRNTLETNTAEAFDMFTWGLLLKVVFFAVLPSIFILIVSLKEESILHKTVRLALLAILSFAISGLCLVSNGNQFASFFREHKSVRYYVNPSYPIYSAVRYVNEIFKTPESQELVLLNTKVTPKPAVSRWDNRRLMIMVVGETARADHFSLNGYDRLTNEFTSNEARLINFPHISSCGTSTAVSVPCMFAYQGRKGLDVKTTRRTQNILDLLQAADVNVLWRDNNSDSKGVAARVNYQDYHTREINTQCDIECRDLGMLEGLQEYINQKSGDIMIVLHQMGSHGPAYFKRYPEAFAYFQPACSTPELSDCSQQEVINAYDNSIRYTDYFLSKVIALLKANASFDTSMLYVSDHGESLGEAGVYLHGLPYAFAPDAQTHVPMLLWTGESSSVNVEQTKLRANQANSHDALFDTLLAFFHLQTSLSPASDIPLISMNNRVE</sequence>
<keyword evidence="3" id="KW-0997">Cell inner membrane</keyword>
<dbReference type="PANTHER" id="PTHR30443:SF0">
    <property type="entry name" value="PHOSPHOETHANOLAMINE TRANSFERASE EPTA"/>
    <property type="match status" value="1"/>
</dbReference>
<keyword evidence="5 8" id="KW-0812">Transmembrane</keyword>
<evidence type="ECO:0000256" key="2">
    <source>
        <dbReference type="ARBA" id="ARBA00022475"/>
    </source>
</evidence>